<reference evidence="2 3" key="2">
    <citation type="submission" date="2011-10" db="EMBL/GenBank/DDBJ databases">
        <title>The Genome Sequence of Simonsiella muelleri ATCC 29453.</title>
        <authorList>
            <consortium name="The Broad Institute Genome Sequencing Platform"/>
            <consortium name="The Broad Institute Genome Sequencing Center for Infectious Disease"/>
            <person name="Earl A."/>
            <person name="Ward D."/>
            <person name="Feldgarden M."/>
            <person name="Gevers D."/>
            <person name="Izard J."/>
            <person name="Baranova O.V."/>
            <person name="Blanton J.M."/>
            <person name="Tanner A.C."/>
            <person name="Dewhirst F."/>
            <person name="Young S.K."/>
            <person name="Zeng Q."/>
            <person name="Gargeya S."/>
            <person name="Fitzgerald M."/>
            <person name="Haas B."/>
            <person name="Abouelleil A."/>
            <person name="Alvarado L."/>
            <person name="Arachchi H.M."/>
            <person name="Berlin A."/>
            <person name="Brown A."/>
            <person name="Chapman S.B."/>
            <person name="Chen Z."/>
            <person name="Dunbar C."/>
            <person name="Freedman E."/>
            <person name="Gearin G."/>
            <person name="Goldberg J."/>
            <person name="Griggs A."/>
            <person name="Gujja S."/>
            <person name="Heiman D."/>
            <person name="Howarth C."/>
            <person name="Larson L."/>
            <person name="Lui A."/>
            <person name="MacDonald P.J.P."/>
            <person name="Montmayeur A."/>
            <person name="Murphy C."/>
            <person name="Neiman D."/>
            <person name="Pearson M."/>
            <person name="Priest M."/>
            <person name="Roberts A."/>
            <person name="Saif S."/>
            <person name="Shea T."/>
            <person name="Shenoy N."/>
            <person name="Sisk P."/>
            <person name="Stolte C."/>
            <person name="Sykes S."/>
            <person name="Wortman J."/>
            <person name="Nusbaum C."/>
            <person name="Birren B."/>
        </authorList>
    </citation>
    <scope>NUCLEOTIDE SEQUENCE [LARGE SCALE GENOMIC DNA]</scope>
    <source>
        <strain evidence="2 3">ATCC 29453</strain>
    </source>
</reference>
<dbReference type="Proteomes" id="UP000017813">
    <property type="component" value="Unassembled WGS sequence"/>
</dbReference>
<dbReference type="RefSeq" id="WP_002642270.1">
    <property type="nucleotide sequence ID" value="NZ_CP019448.1"/>
</dbReference>
<dbReference type="HOGENOM" id="CLU_077648_0_1_4"/>
<evidence type="ECO:0000313" key="2">
    <source>
        <dbReference type="EMBL" id="EFG29874.1"/>
    </source>
</evidence>
<sequence>MNETQLAQQSIAQTLANSAFFAHIREKLFSGSLNQSQVDGLNLLVLSSVEQGLNLQQIAYVLATAYHETARTIKPLEEYGKGKNYDYGKWQINSNGVKYCFKDGSRSSVYTQDECPHLFYGRGFVQLTWRNNYAKAGAKVGADLVTQPDLATQPETAAKIIACGMAEGWFTGKRLADYITDSRCDYVAARRIVNGTDKADLIAGYARIFETALNAV</sequence>
<dbReference type="GO" id="GO:0016998">
    <property type="term" value="P:cell wall macromolecule catabolic process"/>
    <property type="evidence" value="ECO:0007669"/>
    <property type="project" value="InterPro"/>
</dbReference>
<dbReference type="KEGG" id="smur:BWP33_02635"/>
<comment type="caution">
    <text evidence="2">The sequence shown here is derived from an EMBL/GenBank/DDBJ whole genome shotgun (WGS) entry which is preliminary data.</text>
</comment>
<dbReference type="STRING" id="641147.HMPREF9021_02281"/>
<dbReference type="GO" id="GO:0006032">
    <property type="term" value="P:chitin catabolic process"/>
    <property type="evidence" value="ECO:0007669"/>
    <property type="project" value="InterPro"/>
</dbReference>
<dbReference type="eggNOG" id="COG3179">
    <property type="taxonomic scope" value="Bacteria"/>
</dbReference>
<dbReference type="KEGG" id="smur:BWP33_10790"/>
<dbReference type="Gene3D" id="1.10.530.10">
    <property type="match status" value="1"/>
</dbReference>
<evidence type="ECO:0000313" key="3">
    <source>
        <dbReference type="Proteomes" id="UP000017813"/>
    </source>
</evidence>
<keyword evidence="3" id="KW-1185">Reference proteome</keyword>
<accession>V9H7B8</accession>
<proteinExistence type="predicted"/>
<feature type="domain" description="Glycoside hydrolase family 19 catalytic" evidence="1">
    <location>
        <begin position="56"/>
        <end position="154"/>
    </location>
</feature>
<dbReference type="InterPro" id="IPR023346">
    <property type="entry name" value="Lysozyme-like_dom_sf"/>
</dbReference>
<dbReference type="Pfam" id="PF00182">
    <property type="entry name" value="Glyco_hydro_19"/>
    <property type="match status" value="1"/>
</dbReference>
<dbReference type="AlphaFoldDB" id="V9H7B8"/>
<dbReference type="KEGG" id="smur:BWP33_08805"/>
<protein>
    <recommendedName>
        <fullName evidence="1">Glycoside hydrolase family 19 catalytic domain-containing protein</fullName>
    </recommendedName>
</protein>
<dbReference type="OrthoDB" id="1242806at2"/>
<dbReference type="InterPro" id="IPR000726">
    <property type="entry name" value="Glyco_hydro_19_cat"/>
</dbReference>
<dbReference type="EMBL" id="ADCY02000041">
    <property type="protein sequence ID" value="EFG29874.1"/>
    <property type="molecule type" value="Genomic_DNA"/>
</dbReference>
<gene>
    <name evidence="2" type="ORF">HMPREF9021_02281</name>
</gene>
<dbReference type="GO" id="GO:0004568">
    <property type="term" value="F:chitinase activity"/>
    <property type="evidence" value="ECO:0007669"/>
    <property type="project" value="InterPro"/>
</dbReference>
<name>V9H7B8_9NEIS</name>
<reference evidence="2 3" key="1">
    <citation type="submission" date="2010-03" db="EMBL/GenBank/DDBJ databases">
        <authorList>
            <consortium name="The Broad Institute Genome Sequencing Platform"/>
            <person name="Ward D."/>
            <person name="Earl A."/>
            <person name="Feldgarden M."/>
            <person name="Gevers D."/>
            <person name="Young S."/>
            <person name="Zeng Q."/>
            <person name="Koehrsen M."/>
            <person name="Alvarado L."/>
            <person name="Berlin A.M."/>
            <person name="Borenstein D."/>
            <person name="Chapman S.B."/>
            <person name="Chen Z."/>
            <person name="Engels R."/>
            <person name="Freedman E."/>
            <person name="Gellesch M."/>
            <person name="Goldberg J."/>
            <person name="Griggs A."/>
            <person name="Gujja S."/>
            <person name="Heilman E.R."/>
            <person name="Heiman D.I."/>
            <person name="Hepburn T.A."/>
            <person name="Howarth C."/>
            <person name="Jen D."/>
            <person name="Larson L."/>
            <person name="Mehta T."/>
            <person name="Park D."/>
            <person name="Pearson M."/>
            <person name="Richards J."/>
            <person name="Roberts A."/>
            <person name="Saif S."/>
            <person name="Shea T.D."/>
            <person name="Shenoy N."/>
            <person name="Sisk P."/>
            <person name="Stolte C."/>
            <person name="Sykes S.N."/>
            <person name="Walk T."/>
            <person name="White J."/>
            <person name="Yandava C."/>
            <person name="Izard J."/>
            <person name="Baranova O.V."/>
            <person name="Blanton J.M."/>
            <person name="Tanner A.C."/>
            <person name="Dewhirst F."/>
            <person name="Haas B."/>
            <person name="Nusbaum C."/>
            <person name="Birren B."/>
        </authorList>
    </citation>
    <scope>NUCLEOTIDE SEQUENCE [LARGE SCALE GENOMIC DNA]</scope>
    <source>
        <strain evidence="2 3">ATCC 29453</strain>
    </source>
</reference>
<dbReference type="SUPFAM" id="SSF53955">
    <property type="entry name" value="Lysozyme-like"/>
    <property type="match status" value="1"/>
</dbReference>
<organism evidence="2 3">
    <name type="scientific">Simonsiella muelleri ATCC 29453</name>
    <dbReference type="NCBI Taxonomy" id="641147"/>
    <lineage>
        <taxon>Bacteria</taxon>
        <taxon>Pseudomonadati</taxon>
        <taxon>Pseudomonadota</taxon>
        <taxon>Betaproteobacteria</taxon>
        <taxon>Neisseriales</taxon>
        <taxon>Neisseriaceae</taxon>
        <taxon>Simonsiella</taxon>
    </lineage>
</organism>
<evidence type="ECO:0000259" key="1">
    <source>
        <dbReference type="Pfam" id="PF00182"/>
    </source>
</evidence>